<keyword evidence="11" id="KW-0969">Cilium</keyword>
<evidence type="ECO:0000313" key="12">
    <source>
        <dbReference type="Proteomes" id="UP000278085"/>
    </source>
</evidence>
<keyword evidence="12" id="KW-1185">Reference proteome</keyword>
<dbReference type="InterPro" id="IPR035890">
    <property type="entry name" value="Anti-sigma-28_factor_FlgM_sf"/>
</dbReference>
<feature type="domain" description="Anti-sigma-28 factor FlgM C-terminal" evidence="10">
    <location>
        <begin position="56"/>
        <end position="96"/>
    </location>
</feature>
<name>A0A430HDQ4_9BURK</name>
<evidence type="ECO:0000313" key="11">
    <source>
        <dbReference type="EMBL" id="RSZ55654.1"/>
    </source>
</evidence>
<dbReference type="GO" id="GO:0045892">
    <property type="term" value="P:negative regulation of DNA-templated transcription"/>
    <property type="evidence" value="ECO:0007669"/>
    <property type="project" value="InterPro"/>
</dbReference>
<dbReference type="InterPro" id="IPR031316">
    <property type="entry name" value="FlgM_C"/>
</dbReference>
<keyword evidence="4" id="KW-1005">Bacterial flagellum biogenesis</keyword>
<evidence type="ECO:0000256" key="5">
    <source>
        <dbReference type="ARBA" id="ARBA00023015"/>
    </source>
</evidence>
<evidence type="ECO:0000256" key="9">
    <source>
        <dbReference type="SAM" id="MobiDB-lite"/>
    </source>
</evidence>
<sequence>MTIQSKSRGPRMKISSGGASADAAAIQRSSAAVAADVKTPAGAGVAAPAAALQSEVLQPAMAALAAMPDIDHERVAQLRDALAKGELPFDPARLAGLITRFHGGQG</sequence>
<proteinExistence type="inferred from homology"/>
<dbReference type="AlphaFoldDB" id="A0A430HDQ4"/>
<dbReference type="Pfam" id="PF04316">
    <property type="entry name" value="FlgM"/>
    <property type="match status" value="1"/>
</dbReference>
<keyword evidence="11" id="KW-0966">Cell projection</keyword>
<accession>A0A430HDQ4</accession>
<comment type="caution">
    <text evidence="11">The sequence shown here is derived from an EMBL/GenBank/DDBJ whole genome shotgun (WGS) entry which is preliminary data.</text>
</comment>
<evidence type="ECO:0000256" key="4">
    <source>
        <dbReference type="ARBA" id="ARBA00022795"/>
    </source>
</evidence>
<keyword evidence="11" id="KW-0282">Flagellum</keyword>
<dbReference type="OrthoDB" id="7066611at2"/>
<evidence type="ECO:0000256" key="7">
    <source>
        <dbReference type="ARBA" id="ARBA00024739"/>
    </source>
</evidence>
<gene>
    <name evidence="11" type="primary">flgM</name>
    <name evidence="11" type="ORF">EJB06_28495</name>
</gene>
<dbReference type="Proteomes" id="UP000278085">
    <property type="component" value="Unassembled WGS sequence"/>
</dbReference>
<protein>
    <recommendedName>
        <fullName evidence="2">Negative regulator of flagellin synthesis</fullName>
    </recommendedName>
    <alternativeName>
        <fullName evidence="8">Anti-sigma-28 factor</fullName>
    </alternativeName>
</protein>
<feature type="region of interest" description="Disordered" evidence="9">
    <location>
        <begin position="1"/>
        <end position="20"/>
    </location>
</feature>
<keyword evidence="3" id="KW-0678">Repressor</keyword>
<evidence type="ECO:0000256" key="2">
    <source>
        <dbReference type="ARBA" id="ARBA00017823"/>
    </source>
</evidence>
<reference evidence="11 12" key="1">
    <citation type="submission" date="2018-12" db="EMBL/GenBank/DDBJ databases">
        <authorList>
            <person name="Yang E."/>
        </authorList>
    </citation>
    <scope>NUCLEOTIDE SEQUENCE [LARGE SCALE GENOMIC DNA]</scope>
    <source>
        <strain evidence="11 12">SOD</strain>
    </source>
</reference>
<dbReference type="SUPFAM" id="SSF101498">
    <property type="entry name" value="Anti-sigma factor FlgM"/>
    <property type="match status" value="1"/>
</dbReference>
<evidence type="ECO:0000256" key="3">
    <source>
        <dbReference type="ARBA" id="ARBA00022491"/>
    </source>
</evidence>
<keyword evidence="6" id="KW-0804">Transcription</keyword>
<evidence type="ECO:0000256" key="8">
    <source>
        <dbReference type="ARBA" id="ARBA00030117"/>
    </source>
</evidence>
<evidence type="ECO:0000256" key="1">
    <source>
        <dbReference type="ARBA" id="ARBA00005322"/>
    </source>
</evidence>
<dbReference type="NCBIfam" id="TIGR03824">
    <property type="entry name" value="FlgM_jcvi"/>
    <property type="match status" value="1"/>
</dbReference>
<dbReference type="InterPro" id="IPR007412">
    <property type="entry name" value="FlgM"/>
</dbReference>
<dbReference type="GO" id="GO:0044781">
    <property type="term" value="P:bacterial-type flagellum organization"/>
    <property type="evidence" value="ECO:0007669"/>
    <property type="project" value="UniProtKB-KW"/>
</dbReference>
<keyword evidence="5" id="KW-0805">Transcription regulation</keyword>
<organism evidence="11 12">
    <name type="scientific">Massilia atriviolacea</name>
    <dbReference type="NCBI Taxonomy" id="2495579"/>
    <lineage>
        <taxon>Bacteria</taxon>
        <taxon>Pseudomonadati</taxon>
        <taxon>Pseudomonadota</taxon>
        <taxon>Betaproteobacteria</taxon>
        <taxon>Burkholderiales</taxon>
        <taxon>Oxalobacteraceae</taxon>
        <taxon>Telluria group</taxon>
        <taxon>Massilia</taxon>
    </lineage>
</organism>
<dbReference type="EMBL" id="RXLQ01000023">
    <property type="protein sequence ID" value="RSZ55654.1"/>
    <property type="molecule type" value="Genomic_DNA"/>
</dbReference>
<evidence type="ECO:0000256" key="6">
    <source>
        <dbReference type="ARBA" id="ARBA00023163"/>
    </source>
</evidence>
<dbReference type="RefSeq" id="WP_126077417.1">
    <property type="nucleotide sequence ID" value="NZ_CP051166.1"/>
</dbReference>
<comment type="similarity">
    <text evidence="1">Belongs to the FlgM family.</text>
</comment>
<evidence type="ECO:0000259" key="10">
    <source>
        <dbReference type="Pfam" id="PF04316"/>
    </source>
</evidence>
<comment type="function">
    <text evidence="7">Responsible for the coupling of flagellin expression to flagellar assembly by preventing expression of the flagellin genes when a component of the middle class of proteins is defective. It negatively regulates flagellar genes by inhibiting the activity of FliA by directly binding to FliA.</text>
</comment>